<name>A0A358HU25_9PROT</name>
<dbReference type="Proteomes" id="UP000264753">
    <property type="component" value="Unassembled WGS sequence"/>
</dbReference>
<evidence type="ECO:0000313" key="2">
    <source>
        <dbReference type="EMBL" id="HBU98304.1"/>
    </source>
</evidence>
<dbReference type="EMBL" id="DOOG01000086">
    <property type="protein sequence ID" value="HBU98304.1"/>
    <property type="molecule type" value="Genomic_DNA"/>
</dbReference>
<evidence type="ECO:0000313" key="3">
    <source>
        <dbReference type="EMBL" id="HCW69942.1"/>
    </source>
</evidence>
<dbReference type="RefSeq" id="WP_276653265.1">
    <property type="nucleotide sequence ID" value="NZ_DOOG01000086.1"/>
</dbReference>
<dbReference type="GO" id="GO:0003677">
    <property type="term" value="F:DNA binding"/>
    <property type="evidence" value="ECO:0007669"/>
    <property type="project" value="InterPro"/>
</dbReference>
<comment type="caution">
    <text evidence="2">The sequence shown here is derived from an EMBL/GenBank/DDBJ whole genome shotgun (WGS) entry which is preliminary data.</text>
</comment>
<dbReference type="GO" id="GO:0016301">
    <property type="term" value="F:kinase activity"/>
    <property type="evidence" value="ECO:0007669"/>
    <property type="project" value="UniProtKB-KW"/>
</dbReference>
<evidence type="ECO:0000259" key="1">
    <source>
        <dbReference type="PROSITE" id="PS50930"/>
    </source>
</evidence>
<sequence>MLTDVPHVGAQNFARPPFEIFDLSLPPHCPDIPGIPDNLRDDWIFRAAQMLLAQPCDTAITGILELTGLAANADRAWMFEYDETLLRFRNAHEWCRETVTSHITDLQDTPVTMIAWLQQFLSTNQAIMINDVGTLPRPARDLQAEMLRQNDKSVLCIPVFFEGDLRACIGFDATRGHIHWTDTVISALSRCSALIALARYGNNIPAQQNKQPLARLSADPLIYIRTYGRSRGVTSGEIVGLRSARDYTTLYLSDGSSMTDLRPLSVWAGMLPSGHFHRIHRTTIVNLHHVAALDRHAGKGGDRWEVRLRIFDEIWTVSRPYRRELRSKLGV</sequence>
<keyword evidence="2" id="KW-0418">Kinase</keyword>
<protein>
    <submittedName>
        <fullName evidence="2">Histidine kinase</fullName>
    </submittedName>
</protein>
<proteinExistence type="predicted"/>
<keyword evidence="2" id="KW-0808">Transferase</keyword>
<dbReference type="PROSITE" id="PS50930">
    <property type="entry name" value="HTH_LYTTR"/>
    <property type="match status" value="1"/>
</dbReference>
<dbReference type="Pfam" id="PF01590">
    <property type="entry name" value="GAF"/>
    <property type="match status" value="1"/>
</dbReference>
<dbReference type="InterPro" id="IPR029016">
    <property type="entry name" value="GAF-like_dom_sf"/>
</dbReference>
<evidence type="ECO:0000313" key="4">
    <source>
        <dbReference type="Proteomes" id="UP000264179"/>
    </source>
</evidence>
<accession>A0A358HU25</accession>
<dbReference type="EMBL" id="DPOP01000170">
    <property type="protein sequence ID" value="HCW69942.1"/>
    <property type="molecule type" value="Genomic_DNA"/>
</dbReference>
<dbReference type="InterPro" id="IPR007492">
    <property type="entry name" value="LytTR_DNA-bd_dom"/>
</dbReference>
<evidence type="ECO:0000313" key="5">
    <source>
        <dbReference type="Proteomes" id="UP000264753"/>
    </source>
</evidence>
<dbReference type="SMART" id="SM00850">
    <property type="entry name" value="LytTR"/>
    <property type="match status" value="1"/>
</dbReference>
<dbReference type="SUPFAM" id="SSF55781">
    <property type="entry name" value="GAF domain-like"/>
    <property type="match status" value="1"/>
</dbReference>
<dbReference type="AlphaFoldDB" id="A0A358HU25"/>
<dbReference type="Gene3D" id="2.40.50.1020">
    <property type="entry name" value="LytTr DNA-binding domain"/>
    <property type="match status" value="1"/>
</dbReference>
<dbReference type="Pfam" id="PF04397">
    <property type="entry name" value="LytTR"/>
    <property type="match status" value="1"/>
</dbReference>
<dbReference type="Gene3D" id="3.30.450.40">
    <property type="match status" value="1"/>
</dbReference>
<organism evidence="2 5">
    <name type="scientific">Thalassospira lucentensis</name>
    <dbReference type="NCBI Taxonomy" id="168935"/>
    <lineage>
        <taxon>Bacteria</taxon>
        <taxon>Pseudomonadati</taxon>
        <taxon>Pseudomonadota</taxon>
        <taxon>Alphaproteobacteria</taxon>
        <taxon>Rhodospirillales</taxon>
        <taxon>Thalassospiraceae</taxon>
        <taxon>Thalassospira</taxon>
    </lineage>
</organism>
<reference evidence="4 5" key="1">
    <citation type="journal article" date="2018" name="Nat. Biotechnol.">
        <title>A standardized bacterial taxonomy based on genome phylogeny substantially revises the tree of life.</title>
        <authorList>
            <person name="Parks D.H."/>
            <person name="Chuvochina M."/>
            <person name="Waite D.W."/>
            <person name="Rinke C."/>
            <person name="Skarshewski A."/>
            <person name="Chaumeil P.A."/>
            <person name="Hugenholtz P."/>
        </authorList>
    </citation>
    <scope>NUCLEOTIDE SEQUENCE [LARGE SCALE GENOMIC DNA]</scope>
    <source>
        <strain evidence="2">UBA8707</strain>
        <strain evidence="3">UBA9881</strain>
    </source>
</reference>
<dbReference type="InterPro" id="IPR003018">
    <property type="entry name" value="GAF"/>
</dbReference>
<feature type="domain" description="HTH LytTR-type" evidence="1">
    <location>
        <begin position="222"/>
        <end position="331"/>
    </location>
</feature>
<dbReference type="Proteomes" id="UP000264179">
    <property type="component" value="Unassembled WGS sequence"/>
</dbReference>
<dbReference type="STRING" id="168935.AUP42_03925"/>
<gene>
    <name evidence="2" type="ORF">DEF21_10440</name>
    <name evidence="3" type="ORF">DHR80_22590</name>
</gene>